<protein>
    <submittedName>
        <fullName evidence="2">Flagellar biosynthesis protein FlgN</fullName>
    </submittedName>
</protein>
<dbReference type="GO" id="GO:0044780">
    <property type="term" value="P:bacterial-type flagellum assembly"/>
    <property type="evidence" value="ECO:0007669"/>
    <property type="project" value="InterPro"/>
</dbReference>
<keyword evidence="1" id="KW-1005">Bacterial flagellum biogenesis</keyword>
<proteinExistence type="predicted"/>
<dbReference type="EMBL" id="AXCY01000006">
    <property type="protein sequence ID" value="KGM12300.1"/>
    <property type="molecule type" value="Genomic_DNA"/>
</dbReference>
<keyword evidence="2" id="KW-0969">Cilium</keyword>
<dbReference type="InterPro" id="IPR036679">
    <property type="entry name" value="FlgN-like_sf"/>
</dbReference>
<dbReference type="AlphaFoldDB" id="A0A0A0BWG4"/>
<comment type="caution">
    <text evidence="2">The sequence shown here is derived from an EMBL/GenBank/DDBJ whole genome shotgun (WGS) entry which is preliminary data.</text>
</comment>
<dbReference type="RefSeq" id="WP_043602812.1">
    <property type="nucleotide sequence ID" value="NZ_AXCY01000006.1"/>
</dbReference>
<dbReference type="SUPFAM" id="SSF140566">
    <property type="entry name" value="FlgN-like"/>
    <property type="match status" value="1"/>
</dbReference>
<dbReference type="InterPro" id="IPR007809">
    <property type="entry name" value="FlgN-like"/>
</dbReference>
<dbReference type="Proteomes" id="UP000029839">
    <property type="component" value="Unassembled WGS sequence"/>
</dbReference>
<evidence type="ECO:0000313" key="2">
    <source>
        <dbReference type="EMBL" id="KGM12300.1"/>
    </source>
</evidence>
<accession>A0A0A0BWG4</accession>
<dbReference type="Gene3D" id="1.20.58.300">
    <property type="entry name" value="FlgN-like"/>
    <property type="match status" value="1"/>
</dbReference>
<reference evidence="2 3" key="1">
    <citation type="submission" date="2013-08" db="EMBL/GenBank/DDBJ databases">
        <title>Genome sequencing of Cellulomonas carbonis T26.</title>
        <authorList>
            <person name="Chen F."/>
            <person name="Li Y."/>
            <person name="Wang G."/>
        </authorList>
    </citation>
    <scope>NUCLEOTIDE SEQUENCE [LARGE SCALE GENOMIC DNA]</scope>
    <source>
        <strain evidence="2 3">T26</strain>
    </source>
</reference>
<gene>
    <name evidence="2" type="ORF">N868_18200</name>
</gene>
<keyword evidence="2" id="KW-0282">Flagellum</keyword>
<keyword evidence="2" id="KW-0966">Cell projection</keyword>
<dbReference type="Pfam" id="PF05130">
    <property type="entry name" value="FlgN"/>
    <property type="match status" value="1"/>
</dbReference>
<dbReference type="OrthoDB" id="3268384at2"/>
<name>A0A0A0BWG4_9CELL</name>
<organism evidence="2 3">
    <name type="scientific">Cellulomonas carbonis T26</name>
    <dbReference type="NCBI Taxonomy" id="947969"/>
    <lineage>
        <taxon>Bacteria</taxon>
        <taxon>Bacillati</taxon>
        <taxon>Actinomycetota</taxon>
        <taxon>Actinomycetes</taxon>
        <taxon>Micrococcales</taxon>
        <taxon>Cellulomonadaceae</taxon>
        <taxon>Cellulomonas</taxon>
    </lineage>
</organism>
<reference evidence="2 3" key="2">
    <citation type="journal article" date="2015" name="Stand. Genomic Sci.">
        <title>Draft genome sequence of Cellulomonas carbonis T26(T) and comparative analysis of six Cellulomonas genomes.</title>
        <authorList>
            <person name="Zhuang W."/>
            <person name="Zhang S."/>
            <person name="Xia X."/>
            <person name="Wang G."/>
        </authorList>
    </citation>
    <scope>NUCLEOTIDE SEQUENCE [LARGE SCALE GENOMIC DNA]</scope>
    <source>
        <strain evidence="2 3">T26</strain>
    </source>
</reference>
<evidence type="ECO:0000313" key="3">
    <source>
        <dbReference type="Proteomes" id="UP000029839"/>
    </source>
</evidence>
<sequence length="160" mass="17665">MGLNELSGVLWRERQLLELLLFKLEEEQLILTSGRTQWLGHATREVESVLDQIRVVELGRSVEADGAALELGLEPGCGLLAMAERAHSPWGELLRDHHAAFVDLTDQINQLAQSNKELLSSSHRATQETLMSLQDTVRTYDVHGEASGASGSVQLLDRAL</sequence>
<evidence type="ECO:0000256" key="1">
    <source>
        <dbReference type="ARBA" id="ARBA00022795"/>
    </source>
</evidence>
<keyword evidence="3" id="KW-1185">Reference proteome</keyword>